<proteinExistence type="predicted"/>
<gene>
    <name evidence="1" type="ORF">F3B85_09670</name>
</gene>
<protein>
    <submittedName>
        <fullName evidence="1">Uncharacterized protein</fullName>
    </submittedName>
</protein>
<comment type="caution">
    <text evidence="1">The sequence shown here is derived from an EMBL/GenBank/DDBJ whole genome shotgun (WGS) entry which is preliminary data.</text>
</comment>
<dbReference type="AlphaFoldDB" id="A0A5M5M520"/>
<evidence type="ECO:0000313" key="2">
    <source>
        <dbReference type="Proteomes" id="UP000478493"/>
    </source>
</evidence>
<accession>A0A5M5M520</accession>
<dbReference type="EMBL" id="VWGP01000005">
    <property type="protein sequence ID" value="KAA4538494.1"/>
    <property type="molecule type" value="Genomic_DNA"/>
</dbReference>
<name>A0A5M5M520_BACOV</name>
<sequence>MYSNAQKLAAVLNKWAQPAIQELLGNNLSRLPFLSSIESKIKSTGWVSPMWSMAKEISPVLDGVSSSLVEPFLAKYISGIPDDSIPQLAHNVVDDAIKNGGLSLFEGKVEFEPEDLEELKTLLKYNLPIKEATSSYSVLTEEPTPQGEDADEK</sequence>
<dbReference type="Proteomes" id="UP000478493">
    <property type="component" value="Unassembled WGS sequence"/>
</dbReference>
<dbReference type="RefSeq" id="WP_130060898.1">
    <property type="nucleotide sequence ID" value="NZ_JADNHX010000051.1"/>
</dbReference>
<organism evidence="1 2">
    <name type="scientific">Bacteroides ovatus</name>
    <dbReference type="NCBI Taxonomy" id="28116"/>
    <lineage>
        <taxon>Bacteria</taxon>
        <taxon>Pseudomonadati</taxon>
        <taxon>Bacteroidota</taxon>
        <taxon>Bacteroidia</taxon>
        <taxon>Bacteroidales</taxon>
        <taxon>Bacteroidaceae</taxon>
        <taxon>Bacteroides</taxon>
    </lineage>
</organism>
<evidence type="ECO:0000313" key="1">
    <source>
        <dbReference type="EMBL" id="KAA4538494.1"/>
    </source>
</evidence>
<reference evidence="1 2" key="1">
    <citation type="journal article" date="2019" name="Nat. Med.">
        <title>A library of human gut bacterial isolates paired with longitudinal multiomics data enables mechanistic microbiome research.</title>
        <authorList>
            <person name="Poyet M."/>
            <person name="Groussin M."/>
            <person name="Gibbons S.M."/>
            <person name="Avila-Pacheco J."/>
            <person name="Jiang X."/>
            <person name="Kearney S.M."/>
            <person name="Perrotta A.R."/>
            <person name="Berdy B."/>
            <person name="Zhao S."/>
            <person name="Lieberman T.D."/>
            <person name="Swanson P.K."/>
            <person name="Smith M."/>
            <person name="Roesemann S."/>
            <person name="Alexander J.E."/>
            <person name="Rich S.A."/>
            <person name="Livny J."/>
            <person name="Vlamakis H."/>
            <person name="Clish C."/>
            <person name="Bullock K."/>
            <person name="Deik A."/>
            <person name="Scott J."/>
            <person name="Pierce K.A."/>
            <person name="Xavier R.J."/>
            <person name="Alm E.J."/>
        </authorList>
    </citation>
    <scope>NUCLEOTIDE SEQUENCE [LARGE SCALE GENOMIC DNA]</scope>
    <source>
        <strain evidence="1 2">BIOML-A41</strain>
    </source>
</reference>